<reference evidence="2 3" key="1">
    <citation type="submission" date="2016-10" db="EMBL/GenBank/DDBJ databases">
        <title>Comparative genome analysis of multiple Pseudomonas spp. focuses on biocontrol and plant growth promoting traits.</title>
        <authorList>
            <person name="Tao X.-Y."/>
            <person name="Taylor C.G."/>
        </authorList>
    </citation>
    <scope>NUCLEOTIDE SEQUENCE [LARGE SCALE GENOMIC DNA]</scope>
    <source>
        <strain evidence="2 3">36B3</strain>
    </source>
</reference>
<comment type="caution">
    <text evidence="2">The sequence shown here is derived from an EMBL/GenBank/DDBJ whole genome shotgun (WGS) entry which is preliminary data.</text>
</comment>
<dbReference type="RefSeq" id="WP_123418847.1">
    <property type="nucleotide sequence ID" value="NZ_MOCA01000005.1"/>
</dbReference>
<evidence type="ECO:0000256" key="1">
    <source>
        <dbReference type="SAM" id="MobiDB-lite"/>
    </source>
</evidence>
<gene>
    <name evidence="2" type="ORF">BK674_12690</name>
</gene>
<sequence length="1300" mass="139957">MNDSIRLTQDDDGRDKNFADNGVFLLDRVSLGRESILYGVQTQYTPTVERIYFTGQARTGVTERPYVLGCLKADGTLDPDFGDNGIASGNFIQRTESAGSSITLLDDGKILLTGWIYDTATPALARFFADGKRDTSFGVDGYVILRRPVSSVDQDLAGIAEKNASQEFSTSVTPLADGKILVGNTYVVTHVADTRAYLFLLNSDGSYDTDFNGTGHVQVIYPGADPAQVKLRSACVDHDGTIVVAGGLVSDPNLRVPLMARYTRAGKLVPGFGTAGFFAPPQTLFEFAEFETVIAQPNKRLLGIGSTSDGRGLLISLEADGKYNIQFNGATPLLTRLDDSITKWEAGAMQPDGKIVLCGAIKPADESSPGVVVRLLDNGALDTTFHQRGWTSTRVDGHTRFYGLALQKDGKIVVAGFRHGDGGFQGLILRYHANGTGKQPSTSNNEGQLDPAFGTQGLVLLNASGTEGATIEPRGLGVDSTGRIYVVGAEHSDRVSYWCMRMSANGVVDSTFGKAGHVTGEFDPDEGGRAHSDILEVVALPDGKILLIGDHHDGSFDAWVGLVRLLPDGRADPDFGDKGEVLLPLGSLSADKKLRDENSRATPLAQSVSHGPVLPDGKILVLTQIYDGTEQTQSVVLRFMPNGALDTSFNQTGMVRVAHPDYPHTVLTDMVVDHEGKYALSGYCLGKNHRPGDALFSKLEITGALDTSFATAGYLVVKPNSDELRFFTDKLVAQANRRLLSIGYEQHLDKERGLLISRESDGSANIQFNRGEPLLTRLEGRSTSWSSAATQPDGSILAFGYLFDPGRTVIAKFTDRGELDKTFGAGTGWLQFDVMRGFMPASLLTDHSALFIATVMDKGRRVSCVARGLLTTKSQTLDSAGKPDLEFGTDGRVMINVPDMPLARVSGVGIGPDNKIYCAGNGEDVADPNPRYFLGRFNNDGIVDRSFATSGFAQDIYPDCTLSQIKSFTFQPDGNIVIFSEVYAGGQLVPAFSRYDAHGKLDPSFGTNGHTVLDIKLSPPGRSASSDRSRKIDASATHPHGVEILPDGKILASHDYFFDLQQSHGLIIRLEKNGALDLGFNQIGYIPVIHPDYPLNATVLRNVTVQPDGKYLGCGNVYDDSGNPSPAMFVRYNASGELDEQFGDNGFVTVASPLHAHLIQATVLQPNQRILGFGDSLGNEGVMISLEPDGSPNIQFNRGQPLYTELESGSITSWTGAAIQKNGRIVVAGAIGVRGQADIVIARFIDADFDPEFNDGQGWLRTRLEDGVQLATGLTLQEDGRILICATLPGRKIALLRYHG</sequence>
<dbReference type="InterPro" id="IPR013431">
    <property type="entry name" value="Delta_60_rpt"/>
</dbReference>
<dbReference type="NCBIfam" id="TIGR02608">
    <property type="entry name" value="delta_60_rpt"/>
    <property type="match status" value="15"/>
</dbReference>
<dbReference type="Proteomes" id="UP000284207">
    <property type="component" value="Unassembled WGS sequence"/>
</dbReference>
<feature type="region of interest" description="Disordered" evidence="1">
    <location>
        <begin position="1018"/>
        <end position="1037"/>
    </location>
</feature>
<dbReference type="EMBL" id="MOCA01000005">
    <property type="protein sequence ID" value="RON99903.1"/>
    <property type="molecule type" value="Genomic_DNA"/>
</dbReference>
<dbReference type="SUPFAM" id="SSF75011">
    <property type="entry name" value="3-carboxy-cis,cis-mucoante lactonizing enzyme"/>
    <property type="match status" value="2"/>
</dbReference>
<accession>A0A423NNQ0</accession>
<name>A0A423NNQ0_9PSED</name>
<dbReference type="Pfam" id="PF17164">
    <property type="entry name" value="DUF5122"/>
    <property type="match status" value="10"/>
</dbReference>
<evidence type="ECO:0008006" key="4">
    <source>
        <dbReference type="Google" id="ProtNLM"/>
    </source>
</evidence>
<proteinExistence type="predicted"/>
<organism evidence="2 3">
    <name type="scientific">Pseudomonas moraviensis</name>
    <dbReference type="NCBI Taxonomy" id="321662"/>
    <lineage>
        <taxon>Bacteria</taxon>
        <taxon>Pseudomonadati</taxon>
        <taxon>Pseudomonadota</taxon>
        <taxon>Gammaproteobacteria</taxon>
        <taxon>Pseudomonadales</taxon>
        <taxon>Pseudomonadaceae</taxon>
        <taxon>Pseudomonas</taxon>
    </lineage>
</organism>
<evidence type="ECO:0000313" key="2">
    <source>
        <dbReference type="EMBL" id="RON99903.1"/>
    </source>
</evidence>
<protein>
    <recommendedName>
        <fullName evidence="4">Delta-60 repeat domain-containing protein</fullName>
    </recommendedName>
</protein>
<dbReference type="SUPFAM" id="SSF63829">
    <property type="entry name" value="Calcium-dependent phosphotriesterase"/>
    <property type="match status" value="1"/>
</dbReference>
<evidence type="ECO:0000313" key="3">
    <source>
        <dbReference type="Proteomes" id="UP000284207"/>
    </source>
</evidence>
<dbReference type="Gene3D" id="2.80.10.50">
    <property type="match status" value="7"/>
</dbReference>